<dbReference type="EMBL" id="KZ997288">
    <property type="protein sequence ID" value="RKO87620.1"/>
    <property type="molecule type" value="Genomic_DNA"/>
</dbReference>
<dbReference type="OrthoDB" id="10265971at2759"/>
<keyword evidence="3" id="KW-1185">Reference proteome</keyword>
<feature type="compositionally biased region" description="Basic and acidic residues" evidence="1">
    <location>
        <begin position="156"/>
        <end position="175"/>
    </location>
</feature>
<accession>A0A4P9W9W3</accession>
<reference evidence="3" key="1">
    <citation type="journal article" date="2018" name="Nat. Microbiol.">
        <title>Leveraging single-cell genomics to expand the fungal tree of life.</title>
        <authorList>
            <person name="Ahrendt S.R."/>
            <person name="Quandt C.A."/>
            <person name="Ciobanu D."/>
            <person name="Clum A."/>
            <person name="Salamov A."/>
            <person name="Andreopoulos B."/>
            <person name="Cheng J.F."/>
            <person name="Woyke T."/>
            <person name="Pelin A."/>
            <person name="Henrissat B."/>
            <person name="Reynolds N.K."/>
            <person name="Benny G.L."/>
            <person name="Smith M.E."/>
            <person name="James T.Y."/>
            <person name="Grigoriev I.V."/>
        </authorList>
    </citation>
    <scope>NUCLEOTIDE SEQUENCE [LARGE SCALE GENOMIC DNA]</scope>
</reference>
<proteinExistence type="predicted"/>
<feature type="non-terminal residue" evidence="2">
    <location>
        <position position="222"/>
    </location>
</feature>
<evidence type="ECO:0000256" key="1">
    <source>
        <dbReference type="SAM" id="MobiDB-lite"/>
    </source>
</evidence>
<feature type="compositionally biased region" description="Low complexity" evidence="1">
    <location>
        <begin position="85"/>
        <end position="96"/>
    </location>
</feature>
<dbReference type="Pfam" id="PF03215">
    <property type="entry name" value="Rad17"/>
    <property type="match status" value="1"/>
</dbReference>
<feature type="region of interest" description="Disordered" evidence="1">
    <location>
        <begin position="1"/>
        <end position="106"/>
    </location>
</feature>
<sequence length="222" mass="23734">MPRKPPPTPGDSSTTKEAGPSPHPAPADDSIDSDFEDTSRGGPSKRARAADPPARRPKRLKSNVETSGGTPKKKPAAKLNPKSKSKGEAPAKAGANAGAGKGKGVAARMRAEVVIVDDDSNEDEVEVVAETGVGSQQSAAGSQKSLQRWLIPKSSFPDEPKSFAEADRAQGPARHDDGRLWIDKYRPAAESELAVHKKKIDDVRSWFKRALSSEFRSLRGHK</sequence>
<organism evidence="2 3">
    <name type="scientific">Blyttiomyces helicus</name>
    <dbReference type="NCBI Taxonomy" id="388810"/>
    <lineage>
        <taxon>Eukaryota</taxon>
        <taxon>Fungi</taxon>
        <taxon>Fungi incertae sedis</taxon>
        <taxon>Chytridiomycota</taxon>
        <taxon>Chytridiomycota incertae sedis</taxon>
        <taxon>Chytridiomycetes</taxon>
        <taxon>Chytridiomycetes incertae sedis</taxon>
        <taxon>Blyttiomyces</taxon>
    </lineage>
</organism>
<name>A0A4P9W9W3_9FUNG</name>
<dbReference type="AlphaFoldDB" id="A0A4P9W9W3"/>
<dbReference type="Proteomes" id="UP000269721">
    <property type="component" value="Unassembled WGS sequence"/>
</dbReference>
<protein>
    <submittedName>
        <fullName evidence="2">Uncharacterized protein</fullName>
    </submittedName>
</protein>
<evidence type="ECO:0000313" key="3">
    <source>
        <dbReference type="Proteomes" id="UP000269721"/>
    </source>
</evidence>
<evidence type="ECO:0000313" key="2">
    <source>
        <dbReference type="EMBL" id="RKO87620.1"/>
    </source>
</evidence>
<gene>
    <name evidence="2" type="ORF">BDK51DRAFT_30159</name>
</gene>
<feature type="region of interest" description="Disordered" evidence="1">
    <location>
        <begin position="153"/>
        <end position="175"/>
    </location>
</feature>
<feature type="compositionally biased region" description="Basic residues" evidence="1">
    <location>
        <begin position="71"/>
        <end position="84"/>
    </location>
</feature>